<keyword evidence="2 3" id="KW-0175">Coiled coil</keyword>
<dbReference type="AlphaFoldDB" id="A0AAN8PNM6"/>
<keyword evidence="6" id="KW-1185">Reference proteome</keyword>
<protein>
    <recommendedName>
        <fullName evidence="7">SLAIN motif-containing protein 2</fullName>
    </recommendedName>
</protein>
<dbReference type="EMBL" id="JAZGQO010000011">
    <property type="protein sequence ID" value="KAK6172935.1"/>
    <property type="molecule type" value="Genomic_DNA"/>
</dbReference>
<feature type="region of interest" description="Disordered" evidence="4">
    <location>
        <begin position="37"/>
        <end position="65"/>
    </location>
</feature>
<dbReference type="GO" id="GO:0035371">
    <property type="term" value="C:microtubule plus-end"/>
    <property type="evidence" value="ECO:0007669"/>
    <property type="project" value="TreeGrafter"/>
</dbReference>
<reference evidence="5 6" key="1">
    <citation type="submission" date="2024-01" db="EMBL/GenBank/DDBJ databases">
        <title>The genome of the rayed Mediterranean limpet Patella caerulea (Linnaeus, 1758).</title>
        <authorList>
            <person name="Anh-Thu Weber A."/>
            <person name="Halstead-Nussloch G."/>
        </authorList>
    </citation>
    <scope>NUCLEOTIDE SEQUENCE [LARGE SCALE GENOMIC DNA]</scope>
    <source>
        <strain evidence="5">AATW-2023a</strain>
        <tissue evidence="5">Whole specimen</tissue>
    </source>
</reference>
<dbReference type="Proteomes" id="UP001347796">
    <property type="component" value="Unassembled WGS sequence"/>
</dbReference>
<sequence>MEQSNSLIDPQDEVKKLQDLVKKLEKQNELLRSKQKLQTIDSHLSNGDPDNKPVVTKNTESNDKSKLTKDCLKGLDEVEIVNVDELSLKNEEDESWLYSSPKAPTPQQTKVSPYKWVRQEFDHPSPELVSGRKSLLSKMDEVARNLQWVSSVNRSCSTPTLGSSQSNSQSSPLSRSTENTTPYGMHPLSRKSLLASLGGGRVDTGTFTRPRKNKDRSRLHSTEKENDYRDDRIPVVSDIEAVAKLQEESLRQSITHHPSPRRGLNRKGFGFLGASDADNSGSPIGSARSSPARFDDSGVLERYRNSIDSDGSSPPDSPHAAQHSYNYENGGKRSLPSMNRIQQYSSDSSLDHQSVGSDDANLAPETRPVTRLQQPSVRAPSPGFGLKQPNSGLRRAVSPARSGLPQPMMRRTIPRPNAGRSSLPSPRRSNIPSPRPNVNSEAADSWREGCF</sequence>
<gene>
    <name evidence="5" type="ORF">SNE40_016491</name>
</gene>
<feature type="compositionally biased region" description="Low complexity" evidence="4">
    <location>
        <begin position="163"/>
        <end position="176"/>
    </location>
</feature>
<dbReference type="InterPro" id="IPR026179">
    <property type="entry name" value="Slain"/>
</dbReference>
<dbReference type="PANTHER" id="PTHR22406">
    <property type="entry name" value="NASCENT POLYPEPTIDE-ASSOCIATED COMPLEX SUBUNIT ALPHA, MUSCLE-SPECIFIC FORM"/>
    <property type="match status" value="1"/>
</dbReference>
<feature type="region of interest" description="Disordered" evidence="4">
    <location>
        <begin position="250"/>
        <end position="451"/>
    </location>
</feature>
<dbReference type="GO" id="GO:0007020">
    <property type="term" value="P:microtubule nucleation"/>
    <property type="evidence" value="ECO:0007669"/>
    <property type="project" value="TreeGrafter"/>
</dbReference>
<comment type="similarity">
    <text evidence="1">Belongs to the SLAIN motif-containing family.</text>
</comment>
<dbReference type="GO" id="GO:0031116">
    <property type="term" value="P:positive regulation of microtubule polymerization"/>
    <property type="evidence" value="ECO:0007669"/>
    <property type="project" value="TreeGrafter"/>
</dbReference>
<feature type="compositionally biased region" description="Polar residues" evidence="4">
    <location>
        <begin position="277"/>
        <end position="289"/>
    </location>
</feature>
<feature type="region of interest" description="Disordered" evidence="4">
    <location>
        <begin position="91"/>
        <end position="111"/>
    </location>
</feature>
<evidence type="ECO:0000256" key="2">
    <source>
        <dbReference type="ARBA" id="ARBA00023054"/>
    </source>
</evidence>
<evidence type="ECO:0000256" key="1">
    <source>
        <dbReference type="ARBA" id="ARBA00006652"/>
    </source>
</evidence>
<evidence type="ECO:0000256" key="3">
    <source>
        <dbReference type="SAM" id="Coils"/>
    </source>
</evidence>
<accession>A0AAN8PNM6</accession>
<comment type="caution">
    <text evidence="5">The sequence shown here is derived from an EMBL/GenBank/DDBJ whole genome shotgun (WGS) entry which is preliminary data.</text>
</comment>
<feature type="compositionally biased region" description="Basic and acidic residues" evidence="4">
    <location>
        <begin position="216"/>
        <end position="232"/>
    </location>
</feature>
<evidence type="ECO:0000256" key="4">
    <source>
        <dbReference type="SAM" id="MobiDB-lite"/>
    </source>
</evidence>
<feature type="coiled-coil region" evidence="3">
    <location>
        <begin position="7"/>
        <end position="37"/>
    </location>
</feature>
<organism evidence="5 6">
    <name type="scientific">Patella caerulea</name>
    <name type="common">Rayed Mediterranean limpet</name>
    <dbReference type="NCBI Taxonomy" id="87958"/>
    <lineage>
        <taxon>Eukaryota</taxon>
        <taxon>Metazoa</taxon>
        <taxon>Spiralia</taxon>
        <taxon>Lophotrochozoa</taxon>
        <taxon>Mollusca</taxon>
        <taxon>Gastropoda</taxon>
        <taxon>Patellogastropoda</taxon>
        <taxon>Patelloidea</taxon>
        <taxon>Patellidae</taxon>
        <taxon>Patella</taxon>
    </lineage>
</organism>
<evidence type="ECO:0000313" key="6">
    <source>
        <dbReference type="Proteomes" id="UP001347796"/>
    </source>
</evidence>
<evidence type="ECO:0008006" key="7">
    <source>
        <dbReference type="Google" id="ProtNLM"/>
    </source>
</evidence>
<proteinExistence type="inferred from homology"/>
<dbReference type="GO" id="GO:0031122">
    <property type="term" value="P:cytoplasmic microtubule organization"/>
    <property type="evidence" value="ECO:0007669"/>
    <property type="project" value="TreeGrafter"/>
</dbReference>
<feature type="compositionally biased region" description="Low complexity" evidence="4">
    <location>
        <begin position="420"/>
        <end position="440"/>
    </location>
</feature>
<dbReference type="Pfam" id="PF15301">
    <property type="entry name" value="SLAIN"/>
    <property type="match status" value="1"/>
</dbReference>
<feature type="region of interest" description="Disordered" evidence="4">
    <location>
        <begin position="154"/>
        <end position="232"/>
    </location>
</feature>
<evidence type="ECO:0000313" key="5">
    <source>
        <dbReference type="EMBL" id="KAK6172935.1"/>
    </source>
</evidence>
<dbReference type="PANTHER" id="PTHR22406:SF7">
    <property type="entry name" value="NASCENT POLYPEPTIDE-ASSOCIATED COMPLEX SUBUNIT ALPHA, MUSCLE-SPECIFIC FORM"/>
    <property type="match status" value="1"/>
</dbReference>
<feature type="compositionally biased region" description="Polar residues" evidence="4">
    <location>
        <begin position="336"/>
        <end position="356"/>
    </location>
</feature>
<feature type="compositionally biased region" description="Basic and acidic residues" evidence="4">
    <location>
        <begin position="293"/>
        <end position="307"/>
    </location>
</feature>
<name>A0AAN8PNM6_PATCE</name>